<dbReference type="Proteomes" id="UP000295418">
    <property type="component" value="Unassembled WGS sequence"/>
</dbReference>
<reference evidence="1 2" key="1">
    <citation type="submission" date="2019-03" db="EMBL/GenBank/DDBJ databases">
        <authorList>
            <person name="Kim M.K.M."/>
        </authorList>
    </citation>
    <scope>NUCLEOTIDE SEQUENCE [LARGE SCALE GENOMIC DNA]</scope>
    <source>
        <strain evidence="1 2">18JY21-1</strain>
    </source>
</reference>
<organism evidence="1 2">
    <name type="scientific">Paenibacillus albiflavus</name>
    <dbReference type="NCBI Taxonomy" id="2545760"/>
    <lineage>
        <taxon>Bacteria</taxon>
        <taxon>Bacillati</taxon>
        <taxon>Bacillota</taxon>
        <taxon>Bacilli</taxon>
        <taxon>Bacillales</taxon>
        <taxon>Paenibacillaceae</taxon>
        <taxon>Paenibacillus</taxon>
    </lineage>
</organism>
<protein>
    <submittedName>
        <fullName evidence="1">DUF1572 domain-containing protein</fullName>
    </submittedName>
</protein>
<sequence>MSHGLEEMWIDETIHTFRTYKSLADKAIAQVADDRLLHWSPNPEVNSIAVIVQHLSGNMISRWTDFLTADGEKDWRDRDAEFVVHLATRDEILAAWERGWEVLFTTVEQLTAEDLTKTVYIRQEPHSVVKAILRQVSHCAYHVGQIVHIAKELQSDKWESLSIPRKKS</sequence>
<proteinExistence type="predicted"/>
<name>A0A4R4DYN0_9BACL</name>
<accession>A0A4R4DYN0</accession>
<dbReference type="Pfam" id="PF07609">
    <property type="entry name" value="DUF1572"/>
    <property type="match status" value="1"/>
</dbReference>
<dbReference type="OrthoDB" id="68731at2"/>
<comment type="caution">
    <text evidence="1">The sequence shown here is derived from an EMBL/GenBank/DDBJ whole genome shotgun (WGS) entry which is preliminary data.</text>
</comment>
<dbReference type="EMBL" id="SKFG01000043">
    <property type="protein sequence ID" value="TCZ70952.1"/>
    <property type="molecule type" value="Genomic_DNA"/>
</dbReference>
<evidence type="ECO:0000313" key="2">
    <source>
        <dbReference type="Proteomes" id="UP000295418"/>
    </source>
</evidence>
<dbReference type="InterPro" id="IPR034660">
    <property type="entry name" value="DinB/YfiT-like"/>
</dbReference>
<gene>
    <name evidence="1" type="ORF">E0485_22965</name>
</gene>
<dbReference type="AlphaFoldDB" id="A0A4R4DYN0"/>
<dbReference type="SUPFAM" id="SSF109854">
    <property type="entry name" value="DinB/YfiT-like putative metalloenzymes"/>
    <property type="match status" value="1"/>
</dbReference>
<evidence type="ECO:0000313" key="1">
    <source>
        <dbReference type="EMBL" id="TCZ70952.1"/>
    </source>
</evidence>
<dbReference type="Gene3D" id="1.20.120.450">
    <property type="entry name" value="dinb family like domain"/>
    <property type="match status" value="1"/>
</dbReference>
<keyword evidence="2" id="KW-1185">Reference proteome</keyword>
<dbReference type="RefSeq" id="WP_132420388.1">
    <property type="nucleotide sequence ID" value="NZ_SKFG01000043.1"/>
</dbReference>
<dbReference type="InterPro" id="IPR011466">
    <property type="entry name" value="DUF1572"/>
</dbReference>